<protein>
    <submittedName>
        <fullName evidence="1">Zinc dependent phospholipase C family protein</fullName>
    </submittedName>
</protein>
<gene>
    <name evidence="1" type="ORF">INP52_03250</name>
</gene>
<reference evidence="1 2" key="1">
    <citation type="submission" date="2020-10" db="EMBL/GenBank/DDBJ databases">
        <title>Olsenella immobilis sp.nov., isolated from the mud in a fermentation cellar used for the production of Chinese strong-flavoured liquor.</title>
        <authorList>
            <person name="Lu L."/>
        </authorList>
    </citation>
    <scope>NUCLEOTIDE SEQUENCE [LARGE SCALE GENOMIC DNA]</scope>
    <source>
        <strain evidence="1 2">LZLJ-2</strain>
    </source>
</reference>
<dbReference type="AlphaFoldDB" id="A0A7S7M9K8"/>
<dbReference type="KEGG" id="tio:INP52_03250"/>
<proteinExistence type="predicted"/>
<evidence type="ECO:0000313" key="2">
    <source>
        <dbReference type="Proteomes" id="UP000593735"/>
    </source>
</evidence>
<dbReference type="EMBL" id="CP063767">
    <property type="protein sequence ID" value="QOY61229.1"/>
    <property type="molecule type" value="Genomic_DNA"/>
</dbReference>
<dbReference type="Proteomes" id="UP000593735">
    <property type="component" value="Chromosome"/>
</dbReference>
<dbReference type="RefSeq" id="WP_194372363.1">
    <property type="nucleotide sequence ID" value="NZ_CP063767.1"/>
</dbReference>
<accession>A0A7S7M9K8</accession>
<name>A0A7S7M9K8_9ACTN</name>
<sequence>MPALITHHIFGEDVASTLPHGVVAGEEELLAFLLGNQGVDPFFARFSTLPHVARACHRLASRMRSGHVLHAFLTLRDGVGRLPSDDERIGRAFALGVMGHYALDRATHPFVSSQQRDLVMADPSLAASAHEVRALIESDLDTWLLWEKRAASVEERPAATSLMRTARVERVGGALLSQVALAVFGLSVGAGEYAEAVRDYEQLYTSIEGAGSPRARATVGLARLGHAGACPVVVAHRACHEPASAAANLERRPWRDVVTDTVRHDSFADLFEEARLAYPALAETLVRGDEGRLRQLVGGLDYEGRHVVDD</sequence>
<evidence type="ECO:0000313" key="1">
    <source>
        <dbReference type="EMBL" id="QOY61229.1"/>
    </source>
</evidence>
<keyword evidence="2" id="KW-1185">Reference proteome</keyword>
<organism evidence="1 2">
    <name type="scientific">Thermophilibacter immobilis</name>
    <dbReference type="NCBI Taxonomy" id="2779519"/>
    <lineage>
        <taxon>Bacteria</taxon>
        <taxon>Bacillati</taxon>
        <taxon>Actinomycetota</taxon>
        <taxon>Coriobacteriia</taxon>
        <taxon>Coriobacteriales</taxon>
        <taxon>Atopobiaceae</taxon>
        <taxon>Thermophilibacter</taxon>
    </lineage>
</organism>